<keyword evidence="4 6" id="KW-0804">Transcription</keyword>
<evidence type="ECO:0000259" key="7">
    <source>
        <dbReference type="Pfam" id="PF01628"/>
    </source>
</evidence>
<dbReference type="GO" id="GO:0045892">
    <property type="term" value="P:negative regulation of DNA-templated transcription"/>
    <property type="evidence" value="ECO:0007669"/>
    <property type="project" value="UniProtKB-UniRule"/>
</dbReference>
<evidence type="ECO:0000256" key="1">
    <source>
        <dbReference type="ARBA" id="ARBA00022491"/>
    </source>
</evidence>
<dbReference type="EMBL" id="FQZO01000001">
    <property type="protein sequence ID" value="SHI62361.1"/>
    <property type="molecule type" value="Genomic_DNA"/>
</dbReference>
<accession>A0A1M6CND1</accession>
<evidence type="ECO:0000256" key="2">
    <source>
        <dbReference type="ARBA" id="ARBA00023015"/>
    </source>
</evidence>
<dbReference type="PIRSF" id="PIRSF005485">
    <property type="entry name" value="HrcA"/>
    <property type="match status" value="1"/>
</dbReference>
<dbReference type="RefSeq" id="WP_073004525.1">
    <property type="nucleotide sequence ID" value="NZ_FQZO01000001.1"/>
</dbReference>
<organism evidence="8 9">
    <name type="scientific">Clostridium amylolyticum</name>
    <dbReference type="NCBI Taxonomy" id="1121298"/>
    <lineage>
        <taxon>Bacteria</taxon>
        <taxon>Bacillati</taxon>
        <taxon>Bacillota</taxon>
        <taxon>Clostridia</taxon>
        <taxon>Eubacteriales</taxon>
        <taxon>Clostridiaceae</taxon>
        <taxon>Clostridium</taxon>
    </lineage>
</organism>
<name>A0A1M6CND1_9CLOT</name>
<dbReference type="FunFam" id="1.10.10.10:FF:000049">
    <property type="entry name" value="Heat-inducible transcription repressor HrcA"/>
    <property type="match status" value="1"/>
</dbReference>
<dbReference type="Gene3D" id="1.10.10.10">
    <property type="entry name" value="Winged helix-like DNA-binding domain superfamily/Winged helix DNA-binding domain"/>
    <property type="match status" value="1"/>
</dbReference>
<dbReference type="PANTHER" id="PTHR34824">
    <property type="entry name" value="HEAT-INDUCIBLE TRANSCRIPTION REPRESSOR HRCA"/>
    <property type="match status" value="1"/>
</dbReference>
<dbReference type="Pfam" id="PF01628">
    <property type="entry name" value="HrcA"/>
    <property type="match status" value="1"/>
</dbReference>
<dbReference type="Gene3D" id="3.30.450.40">
    <property type="match status" value="1"/>
</dbReference>
<dbReference type="InterPro" id="IPR029016">
    <property type="entry name" value="GAF-like_dom_sf"/>
</dbReference>
<dbReference type="HAMAP" id="MF_00081">
    <property type="entry name" value="HrcA"/>
    <property type="match status" value="1"/>
</dbReference>
<dbReference type="InterPro" id="IPR021153">
    <property type="entry name" value="HrcA_C"/>
</dbReference>
<dbReference type="InterPro" id="IPR036388">
    <property type="entry name" value="WH-like_DNA-bd_sf"/>
</dbReference>
<dbReference type="PANTHER" id="PTHR34824:SF1">
    <property type="entry name" value="HEAT-INDUCIBLE TRANSCRIPTION REPRESSOR HRCA"/>
    <property type="match status" value="1"/>
</dbReference>
<dbReference type="STRING" id="1121298.SAMN05444401_1175"/>
<evidence type="ECO:0000313" key="9">
    <source>
        <dbReference type="Proteomes" id="UP000184080"/>
    </source>
</evidence>
<dbReference type="InterPro" id="IPR002571">
    <property type="entry name" value="HrcA"/>
</dbReference>
<gene>
    <name evidence="6" type="primary">hrcA</name>
    <name evidence="8" type="ORF">SAMN05444401_1175</name>
</gene>
<keyword evidence="2 6" id="KW-0805">Transcription regulation</keyword>
<evidence type="ECO:0000313" key="8">
    <source>
        <dbReference type="EMBL" id="SHI62361.1"/>
    </source>
</evidence>
<dbReference type="InterPro" id="IPR036390">
    <property type="entry name" value="WH_DNA-bd_sf"/>
</dbReference>
<comment type="function">
    <text evidence="5 6">Negative regulator of class I heat shock genes (grpE-dnaK-dnaJ and groELS operons). Prevents heat-shock induction of these operons.</text>
</comment>
<evidence type="ECO:0000256" key="4">
    <source>
        <dbReference type="ARBA" id="ARBA00023163"/>
    </source>
</evidence>
<evidence type="ECO:0000256" key="5">
    <source>
        <dbReference type="ARBA" id="ARBA00055319"/>
    </source>
</evidence>
<keyword evidence="1 6" id="KW-0678">Repressor</keyword>
<feature type="domain" description="Heat-inducible transcription repressor HrcA C-terminal" evidence="7">
    <location>
        <begin position="106"/>
        <end position="322"/>
    </location>
</feature>
<dbReference type="InterPro" id="IPR023120">
    <property type="entry name" value="WHTH_transcript_rep_HrcA_IDD"/>
</dbReference>
<keyword evidence="3 6" id="KW-0346">Stress response</keyword>
<dbReference type="SUPFAM" id="SSF46785">
    <property type="entry name" value="Winged helix' DNA-binding domain"/>
    <property type="match status" value="1"/>
</dbReference>
<sequence>MEIDERKIRILHAIINDYIYTGEPVGSRTIAKKYDLGISSATIRNEMADLEDMGYIEQLHTSSGRKPSDKGYRLYVDKLMQIRHLSKEEELLIKEYLINAALFEVDKIVKQTSALLSELTKLTCVVKSPSVKKSCVKALQLIGIDKNSVLMVLVTDSGLIKNNVIKVDKIPSSSELLMLSNVLNDKLRDLSVEEINLVVINNLKKYTQGFEELFNSILSALYETLSEENYSDIHMEGTTNIFNYPEYNDISKAREFLSLIYNKDNMISLLDEGEDISIKIGEENFVKEAKDISFISAVYRVGNRPLGTIGVIGPTRMDYSNVTSIMVEVVNKLNTLLKNSLND</sequence>
<dbReference type="Proteomes" id="UP000184080">
    <property type="component" value="Unassembled WGS sequence"/>
</dbReference>
<evidence type="ECO:0000256" key="3">
    <source>
        <dbReference type="ARBA" id="ARBA00023016"/>
    </source>
</evidence>
<dbReference type="AlphaFoldDB" id="A0A1M6CND1"/>
<dbReference type="GO" id="GO:0003677">
    <property type="term" value="F:DNA binding"/>
    <property type="evidence" value="ECO:0007669"/>
    <property type="project" value="InterPro"/>
</dbReference>
<keyword evidence="9" id="KW-1185">Reference proteome</keyword>
<evidence type="ECO:0000256" key="6">
    <source>
        <dbReference type="HAMAP-Rule" id="MF_00081"/>
    </source>
</evidence>
<dbReference type="OrthoDB" id="9783139at2"/>
<comment type="similarity">
    <text evidence="6">Belongs to the HrcA family.</text>
</comment>
<dbReference type="SUPFAM" id="SSF55781">
    <property type="entry name" value="GAF domain-like"/>
    <property type="match status" value="1"/>
</dbReference>
<reference evidence="8 9" key="1">
    <citation type="submission" date="2016-11" db="EMBL/GenBank/DDBJ databases">
        <authorList>
            <person name="Jaros S."/>
            <person name="Januszkiewicz K."/>
            <person name="Wedrychowicz H."/>
        </authorList>
    </citation>
    <scope>NUCLEOTIDE SEQUENCE [LARGE SCALE GENOMIC DNA]</scope>
    <source>
        <strain evidence="8 9">DSM 21864</strain>
    </source>
</reference>
<proteinExistence type="inferred from homology"/>
<dbReference type="Gene3D" id="3.30.390.60">
    <property type="entry name" value="Heat-inducible transcription repressor hrca homolog, domain 3"/>
    <property type="match status" value="1"/>
</dbReference>
<protein>
    <recommendedName>
        <fullName evidence="6">Heat-inducible transcription repressor HrcA</fullName>
    </recommendedName>
</protein>
<dbReference type="NCBIfam" id="TIGR00331">
    <property type="entry name" value="hrcA"/>
    <property type="match status" value="1"/>
</dbReference>